<evidence type="ECO:0000256" key="1">
    <source>
        <dbReference type="ARBA" id="ARBA00004141"/>
    </source>
</evidence>
<name>A0A3N4KL82_9PEZI</name>
<protein>
    <recommendedName>
        <fullName evidence="7">Rhodopsin domain-containing protein</fullName>
    </recommendedName>
</protein>
<evidence type="ECO:0000256" key="5">
    <source>
        <dbReference type="ARBA" id="ARBA00038359"/>
    </source>
</evidence>
<evidence type="ECO:0000313" key="9">
    <source>
        <dbReference type="Proteomes" id="UP000277580"/>
    </source>
</evidence>
<reference evidence="8 9" key="1">
    <citation type="journal article" date="2018" name="Nat. Ecol. Evol.">
        <title>Pezizomycetes genomes reveal the molecular basis of ectomycorrhizal truffle lifestyle.</title>
        <authorList>
            <person name="Murat C."/>
            <person name="Payen T."/>
            <person name="Noel B."/>
            <person name="Kuo A."/>
            <person name="Morin E."/>
            <person name="Chen J."/>
            <person name="Kohler A."/>
            <person name="Krizsan K."/>
            <person name="Balestrini R."/>
            <person name="Da Silva C."/>
            <person name="Montanini B."/>
            <person name="Hainaut M."/>
            <person name="Levati E."/>
            <person name="Barry K.W."/>
            <person name="Belfiori B."/>
            <person name="Cichocki N."/>
            <person name="Clum A."/>
            <person name="Dockter R.B."/>
            <person name="Fauchery L."/>
            <person name="Guy J."/>
            <person name="Iotti M."/>
            <person name="Le Tacon F."/>
            <person name="Lindquist E.A."/>
            <person name="Lipzen A."/>
            <person name="Malagnac F."/>
            <person name="Mello A."/>
            <person name="Molinier V."/>
            <person name="Miyauchi S."/>
            <person name="Poulain J."/>
            <person name="Riccioni C."/>
            <person name="Rubini A."/>
            <person name="Sitrit Y."/>
            <person name="Splivallo R."/>
            <person name="Traeger S."/>
            <person name="Wang M."/>
            <person name="Zifcakova L."/>
            <person name="Wipf D."/>
            <person name="Zambonelli A."/>
            <person name="Paolocci F."/>
            <person name="Nowrousian M."/>
            <person name="Ottonello S."/>
            <person name="Baldrian P."/>
            <person name="Spatafora J.W."/>
            <person name="Henrissat B."/>
            <person name="Nagy L.G."/>
            <person name="Aury J.M."/>
            <person name="Wincker P."/>
            <person name="Grigoriev I.V."/>
            <person name="Bonfante P."/>
            <person name="Martin F.M."/>
        </authorList>
    </citation>
    <scope>NUCLEOTIDE SEQUENCE [LARGE SCALE GENOMIC DNA]</scope>
    <source>
        <strain evidence="8 9">CCBAS932</strain>
    </source>
</reference>
<feature type="transmembrane region" description="Helical" evidence="6">
    <location>
        <begin position="46"/>
        <end position="71"/>
    </location>
</feature>
<dbReference type="InterPro" id="IPR052337">
    <property type="entry name" value="SAT4-like"/>
</dbReference>
<feature type="transmembrane region" description="Helical" evidence="6">
    <location>
        <begin position="173"/>
        <end position="195"/>
    </location>
</feature>
<dbReference type="OrthoDB" id="5022096at2759"/>
<dbReference type="AlphaFoldDB" id="A0A3N4KL82"/>
<evidence type="ECO:0000256" key="3">
    <source>
        <dbReference type="ARBA" id="ARBA00022989"/>
    </source>
</evidence>
<keyword evidence="4 6" id="KW-0472">Membrane</keyword>
<evidence type="ECO:0000259" key="7">
    <source>
        <dbReference type="Pfam" id="PF20684"/>
    </source>
</evidence>
<organism evidence="8 9">
    <name type="scientific">Morchella conica CCBAS932</name>
    <dbReference type="NCBI Taxonomy" id="1392247"/>
    <lineage>
        <taxon>Eukaryota</taxon>
        <taxon>Fungi</taxon>
        <taxon>Dikarya</taxon>
        <taxon>Ascomycota</taxon>
        <taxon>Pezizomycotina</taxon>
        <taxon>Pezizomycetes</taxon>
        <taxon>Pezizales</taxon>
        <taxon>Morchellaceae</taxon>
        <taxon>Morchella</taxon>
    </lineage>
</organism>
<keyword evidence="3 6" id="KW-1133">Transmembrane helix</keyword>
<comment type="similarity">
    <text evidence="5">Belongs to the SAT4 family.</text>
</comment>
<feature type="transmembrane region" description="Helical" evidence="6">
    <location>
        <begin position="124"/>
        <end position="144"/>
    </location>
</feature>
<feature type="transmembrane region" description="Helical" evidence="6">
    <location>
        <begin position="91"/>
        <end position="112"/>
    </location>
</feature>
<dbReference type="STRING" id="1392247.A0A3N4KL82"/>
<dbReference type="PANTHER" id="PTHR33048">
    <property type="entry name" value="PTH11-LIKE INTEGRAL MEMBRANE PROTEIN (AFU_ORTHOLOGUE AFUA_5G11245)"/>
    <property type="match status" value="1"/>
</dbReference>
<dbReference type="EMBL" id="ML119136">
    <property type="protein sequence ID" value="RPB11326.1"/>
    <property type="molecule type" value="Genomic_DNA"/>
</dbReference>
<dbReference type="InterPro" id="IPR049326">
    <property type="entry name" value="Rhodopsin_dom_fungi"/>
</dbReference>
<feature type="domain" description="Rhodopsin" evidence="7">
    <location>
        <begin position="30"/>
        <end position="215"/>
    </location>
</feature>
<dbReference type="Proteomes" id="UP000277580">
    <property type="component" value="Unassembled WGS sequence"/>
</dbReference>
<keyword evidence="9" id="KW-1185">Reference proteome</keyword>
<dbReference type="InParanoid" id="A0A3N4KL82"/>
<gene>
    <name evidence="8" type="ORF">P167DRAFT_220472</name>
</gene>
<sequence>MGGYYNTDRGNKLMSVACLSLVLATIVVPARVWVRLKVVRSFGPDDWAVVIATVFGNSFCVLVMVGMFFGFGEHIDKVPPNEYKIGLMISWITQLLYIPGVCIAKISVSLFIRRLSPYRTYTKIAWFIIVFMVTYTIIMFFFILTQCHPFNLAWDKSLQGKCLSPQFMNVLAYSHSACNITTDFALLFLVVAMVWNVQMPRRQKMAVYGVFGLGTL</sequence>
<proteinExistence type="inferred from homology"/>
<keyword evidence="2 6" id="KW-0812">Transmembrane</keyword>
<dbReference type="GO" id="GO:0016020">
    <property type="term" value="C:membrane"/>
    <property type="evidence" value="ECO:0007669"/>
    <property type="project" value="UniProtKB-SubCell"/>
</dbReference>
<evidence type="ECO:0000256" key="6">
    <source>
        <dbReference type="SAM" id="Phobius"/>
    </source>
</evidence>
<comment type="subcellular location">
    <subcellularLocation>
        <location evidence="1">Membrane</location>
        <topology evidence="1">Multi-pass membrane protein</topology>
    </subcellularLocation>
</comment>
<dbReference type="Pfam" id="PF20684">
    <property type="entry name" value="Fung_rhodopsin"/>
    <property type="match status" value="1"/>
</dbReference>
<evidence type="ECO:0000256" key="2">
    <source>
        <dbReference type="ARBA" id="ARBA00022692"/>
    </source>
</evidence>
<evidence type="ECO:0000313" key="8">
    <source>
        <dbReference type="EMBL" id="RPB11326.1"/>
    </source>
</evidence>
<dbReference type="PANTHER" id="PTHR33048:SF167">
    <property type="entry name" value="INTEGRAL MEMBRANE PROTEIN"/>
    <property type="match status" value="1"/>
</dbReference>
<feature type="transmembrane region" description="Helical" evidence="6">
    <location>
        <begin position="13"/>
        <end position="34"/>
    </location>
</feature>
<evidence type="ECO:0000256" key="4">
    <source>
        <dbReference type="ARBA" id="ARBA00023136"/>
    </source>
</evidence>
<accession>A0A3N4KL82</accession>